<evidence type="ECO:0000313" key="3">
    <source>
        <dbReference type="Proteomes" id="UP000265520"/>
    </source>
</evidence>
<feature type="region of interest" description="Disordered" evidence="1">
    <location>
        <begin position="1"/>
        <end position="22"/>
    </location>
</feature>
<evidence type="ECO:0000313" key="2">
    <source>
        <dbReference type="EMBL" id="MCI53362.1"/>
    </source>
</evidence>
<dbReference type="EMBL" id="LXQA010462020">
    <property type="protein sequence ID" value="MCI53362.1"/>
    <property type="molecule type" value="Genomic_DNA"/>
</dbReference>
<evidence type="ECO:0000256" key="1">
    <source>
        <dbReference type="SAM" id="MobiDB-lite"/>
    </source>
</evidence>
<proteinExistence type="predicted"/>
<name>A0A392SY16_9FABA</name>
<reference evidence="2 3" key="1">
    <citation type="journal article" date="2018" name="Front. Plant Sci.">
        <title>Red Clover (Trifolium pratense) and Zigzag Clover (T. medium) - A Picture of Genomic Similarities and Differences.</title>
        <authorList>
            <person name="Dluhosova J."/>
            <person name="Istvanek J."/>
            <person name="Nedelnik J."/>
            <person name="Repkova J."/>
        </authorList>
    </citation>
    <scope>NUCLEOTIDE SEQUENCE [LARGE SCALE GENOMIC DNA]</scope>
    <source>
        <strain evidence="3">cv. 10/8</strain>
        <tissue evidence="2">Leaf</tissue>
    </source>
</reference>
<comment type="caution">
    <text evidence="2">The sequence shown here is derived from an EMBL/GenBank/DDBJ whole genome shotgun (WGS) entry which is preliminary data.</text>
</comment>
<dbReference type="Proteomes" id="UP000265520">
    <property type="component" value="Unassembled WGS sequence"/>
</dbReference>
<keyword evidence="3" id="KW-1185">Reference proteome</keyword>
<organism evidence="2 3">
    <name type="scientific">Trifolium medium</name>
    <dbReference type="NCBI Taxonomy" id="97028"/>
    <lineage>
        <taxon>Eukaryota</taxon>
        <taxon>Viridiplantae</taxon>
        <taxon>Streptophyta</taxon>
        <taxon>Embryophyta</taxon>
        <taxon>Tracheophyta</taxon>
        <taxon>Spermatophyta</taxon>
        <taxon>Magnoliopsida</taxon>
        <taxon>eudicotyledons</taxon>
        <taxon>Gunneridae</taxon>
        <taxon>Pentapetalae</taxon>
        <taxon>rosids</taxon>
        <taxon>fabids</taxon>
        <taxon>Fabales</taxon>
        <taxon>Fabaceae</taxon>
        <taxon>Papilionoideae</taxon>
        <taxon>50 kb inversion clade</taxon>
        <taxon>NPAAA clade</taxon>
        <taxon>Hologalegina</taxon>
        <taxon>IRL clade</taxon>
        <taxon>Trifolieae</taxon>
        <taxon>Trifolium</taxon>
    </lineage>
</organism>
<feature type="non-terminal residue" evidence="2">
    <location>
        <position position="1"/>
    </location>
</feature>
<dbReference type="AlphaFoldDB" id="A0A392SY16"/>
<protein>
    <submittedName>
        <fullName evidence="2">Uncharacterized protein</fullName>
    </submittedName>
</protein>
<accession>A0A392SY16</accession>
<sequence>RNRSSSLIRSPPPPFTFTAQPPSLLFLRPEQLRQDLAS</sequence>